<keyword evidence="1" id="KW-0812">Transmembrane</keyword>
<dbReference type="Proteomes" id="UP000236333">
    <property type="component" value="Unassembled WGS sequence"/>
</dbReference>
<dbReference type="GO" id="GO:0016020">
    <property type="term" value="C:membrane"/>
    <property type="evidence" value="ECO:0007669"/>
    <property type="project" value="UniProtKB-SubCell"/>
</dbReference>
<keyword evidence="1" id="KW-1133">Transmembrane helix</keyword>
<protein>
    <submittedName>
        <fullName evidence="2">Uncharacterized protein</fullName>
    </submittedName>
</protein>
<accession>A0A2J8A4F0</accession>
<proteinExistence type="predicted"/>
<dbReference type="PANTHER" id="PTHR31622:SF1">
    <property type="entry name" value="TRANSMEMBRANE PROTEIN 218"/>
    <property type="match status" value="1"/>
</dbReference>
<dbReference type="AlphaFoldDB" id="A0A2J8A4F0"/>
<feature type="transmembrane region" description="Helical" evidence="1">
    <location>
        <begin position="44"/>
        <end position="68"/>
    </location>
</feature>
<dbReference type="OrthoDB" id="535534at2759"/>
<keyword evidence="1" id="KW-0472">Membrane</keyword>
<keyword evidence="3" id="KW-1185">Reference proteome</keyword>
<reference evidence="2 3" key="1">
    <citation type="journal article" date="2017" name="Mol. Biol. Evol.">
        <title>The 4-celled Tetrabaena socialis nuclear genome reveals the essential components for genetic control of cell number at the origin of multicellularity in the volvocine lineage.</title>
        <authorList>
            <person name="Featherston J."/>
            <person name="Arakaki Y."/>
            <person name="Hanschen E.R."/>
            <person name="Ferris P.J."/>
            <person name="Michod R.E."/>
            <person name="Olson B.J.S.C."/>
            <person name="Nozaki H."/>
            <person name="Durand P.M."/>
        </authorList>
    </citation>
    <scope>NUCLEOTIDE SEQUENCE [LARGE SCALE GENOMIC DNA]</scope>
    <source>
        <strain evidence="2 3">NIES-571</strain>
    </source>
</reference>
<evidence type="ECO:0000313" key="3">
    <source>
        <dbReference type="Proteomes" id="UP000236333"/>
    </source>
</evidence>
<gene>
    <name evidence="2" type="ORF">TSOC_006146</name>
</gene>
<evidence type="ECO:0000313" key="2">
    <source>
        <dbReference type="EMBL" id="PNH07400.1"/>
    </source>
</evidence>
<feature type="transmembrane region" description="Helical" evidence="1">
    <location>
        <begin position="115"/>
        <end position="139"/>
    </location>
</feature>
<dbReference type="InterPro" id="IPR026771">
    <property type="entry name" value="Tmem218"/>
</dbReference>
<dbReference type="GO" id="GO:0005929">
    <property type="term" value="C:cilium"/>
    <property type="evidence" value="ECO:0007669"/>
    <property type="project" value="UniProtKB-SubCell"/>
</dbReference>
<comment type="caution">
    <text evidence="2">The sequence shown here is derived from an EMBL/GenBank/DDBJ whole genome shotgun (WGS) entry which is preliminary data.</text>
</comment>
<feature type="transmembrane region" description="Helical" evidence="1">
    <location>
        <begin position="75"/>
        <end position="95"/>
    </location>
</feature>
<sequence length="158" mass="16893">MPPAWLGGGDWMELSTSGRGAEDAFAAGGTELTHHGRALLATRVVGVGLGVFLVFFFLALSLVVCLVGSRTKYRWAIYMASTAMFGIIALVLIASPKGEKPVKPPEGYDLTIIPVVIITAVVCIGVLLGAVGMLVFHVLPTVYARPLSYHLDIMEHRN</sequence>
<organism evidence="2 3">
    <name type="scientific">Tetrabaena socialis</name>
    <dbReference type="NCBI Taxonomy" id="47790"/>
    <lineage>
        <taxon>Eukaryota</taxon>
        <taxon>Viridiplantae</taxon>
        <taxon>Chlorophyta</taxon>
        <taxon>core chlorophytes</taxon>
        <taxon>Chlorophyceae</taxon>
        <taxon>CS clade</taxon>
        <taxon>Chlamydomonadales</taxon>
        <taxon>Tetrabaenaceae</taxon>
        <taxon>Tetrabaena</taxon>
    </lineage>
</organism>
<name>A0A2J8A4F0_9CHLO</name>
<dbReference type="EMBL" id="PGGS01000182">
    <property type="protein sequence ID" value="PNH07400.1"/>
    <property type="molecule type" value="Genomic_DNA"/>
</dbReference>
<dbReference type="PANTHER" id="PTHR31622">
    <property type="entry name" value="TRANSMEMBRANE PROTEIN 218"/>
    <property type="match status" value="1"/>
</dbReference>
<evidence type="ECO:0000256" key="1">
    <source>
        <dbReference type="SAM" id="Phobius"/>
    </source>
</evidence>